<evidence type="ECO:0000259" key="1">
    <source>
        <dbReference type="PROSITE" id="PS50943"/>
    </source>
</evidence>
<gene>
    <name evidence="2" type="ORF">BUTYVIB_01228</name>
</gene>
<keyword evidence="3" id="KW-1185">Reference proteome</keyword>
<dbReference type="HOGENOM" id="CLU_1183237_0_0_9"/>
<accession>D4RZG2</accession>
<dbReference type="CDD" id="cd00093">
    <property type="entry name" value="HTH_XRE"/>
    <property type="match status" value="1"/>
</dbReference>
<dbReference type="Gene3D" id="1.10.260.40">
    <property type="entry name" value="lambda repressor-like DNA-binding domains"/>
    <property type="match status" value="1"/>
</dbReference>
<name>D4RZG2_9FIRM</name>
<protein>
    <recommendedName>
        <fullName evidence="1">HTH cro/C1-type domain-containing protein</fullName>
    </recommendedName>
</protein>
<dbReference type="Proteomes" id="UP000006238">
    <property type="component" value="Unassembled WGS sequence"/>
</dbReference>
<feature type="domain" description="HTH cro/C1-type" evidence="1">
    <location>
        <begin position="42"/>
        <end position="103"/>
    </location>
</feature>
<dbReference type="InterPro" id="IPR001387">
    <property type="entry name" value="Cro/C1-type_HTH"/>
</dbReference>
<evidence type="ECO:0000313" key="2">
    <source>
        <dbReference type="EMBL" id="EFF68570.1"/>
    </source>
</evidence>
<comment type="caution">
    <text evidence="2">The sequence shown here is derived from an EMBL/GenBank/DDBJ whole genome shotgun (WGS) entry which is preliminary data.</text>
</comment>
<dbReference type="AlphaFoldDB" id="D4RZG2"/>
<dbReference type="Pfam" id="PF01381">
    <property type="entry name" value="HTH_3"/>
    <property type="match status" value="1"/>
</dbReference>
<dbReference type="SUPFAM" id="SSF47413">
    <property type="entry name" value="lambda repressor-like DNA-binding domains"/>
    <property type="match status" value="1"/>
</dbReference>
<evidence type="ECO:0000313" key="3">
    <source>
        <dbReference type="Proteomes" id="UP000006238"/>
    </source>
</evidence>
<reference evidence="2 3" key="1">
    <citation type="submission" date="2010-02" db="EMBL/GenBank/DDBJ databases">
        <authorList>
            <person name="Weinstock G."/>
            <person name="Sodergren E."/>
            <person name="Clifton S."/>
            <person name="Fulton L."/>
            <person name="Fulton B."/>
            <person name="Courtney L."/>
            <person name="Fronick C."/>
            <person name="Harrison M."/>
            <person name="Strong C."/>
            <person name="Farmer C."/>
            <person name="Delahaunty K."/>
            <person name="Markovic C."/>
            <person name="Hall O."/>
            <person name="Minx P."/>
            <person name="Tomlinson C."/>
            <person name="Mitreva M."/>
            <person name="Nelson J."/>
            <person name="Hou S."/>
            <person name="Wollam A."/>
            <person name="Pepin K.H."/>
            <person name="Johnson M."/>
            <person name="Bhonagiri V."/>
            <person name="Zhang X."/>
            <person name="Suruliraj S."/>
            <person name="Warren W."/>
            <person name="Chinwalla A."/>
            <person name="Mardis E.R."/>
            <person name="Wilson R.K."/>
        </authorList>
    </citation>
    <scope>NUCLEOTIDE SEQUENCE [LARGE SCALE GENOMIC DNA]</scope>
    <source>
        <strain evidence="2 3">DSM 2876</strain>
    </source>
</reference>
<dbReference type="PROSITE" id="PS50943">
    <property type="entry name" value="HTH_CROC1"/>
    <property type="match status" value="1"/>
</dbReference>
<dbReference type="EMBL" id="ABWN01000028">
    <property type="protein sequence ID" value="EFF68570.1"/>
    <property type="molecule type" value="Genomic_DNA"/>
</dbReference>
<dbReference type="InterPro" id="IPR010982">
    <property type="entry name" value="Lambda_DNA-bd_dom_sf"/>
</dbReference>
<proteinExistence type="predicted"/>
<organism evidence="2 3">
    <name type="scientific">Eshraghiella crossota DSM 2876</name>
    <dbReference type="NCBI Taxonomy" id="511680"/>
    <lineage>
        <taxon>Bacteria</taxon>
        <taxon>Bacillati</taxon>
        <taxon>Bacillota</taxon>
        <taxon>Clostridia</taxon>
        <taxon>Lachnospirales</taxon>
        <taxon>Lachnospiraceae</taxon>
        <taxon>Eshraghiella</taxon>
    </lineage>
</organism>
<sequence>MIIYSALLSFLSKGDLFNMAYISYSLKKEYKKETNAQRTKNLKRLREIIAKLSLSDFATETGITKNDLSMLENGEKTLSLFHIQAYKKFFLEKYTINLSVDYIMGYTDIMENNNLNYQREVGLSSDAINTLKIFKKSYNELLDVTNSLFSDKDKAIALFSNIRIIISDDTWHPCIAHYINDSAEQVKYEDINIPNRLGFYCDNYGVLLIDEGILKSHSLLKIQEILESYKRNDD</sequence>
<dbReference type="GO" id="GO:0003677">
    <property type="term" value="F:DNA binding"/>
    <property type="evidence" value="ECO:0007669"/>
    <property type="project" value="InterPro"/>
</dbReference>